<sequence>MLKSLRNIVENPDEVPRIPVGVAEWIQAQLNGGYLMQIGVISRLKAEGYSESFLAGFLAGTQYGCQIIDDADFVLQEQEQKLANQP</sequence>
<evidence type="ECO:0000313" key="1">
    <source>
        <dbReference type="EMBL" id="WHS68428.1"/>
    </source>
</evidence>
<protein>
    <submittedName>
        <fullName evidence="1">Uncharacterized protein</fullName>
    </submittedName>
</protein>
<dbReference type="InterPro" id="IPR020121">
    <property type="entry name" value="Phage_T7-like_6.5"/>
</dbReference>
<dbReference type="EMBL" id="OQ871563">
    <property type="protein sequence ID" value="WHS68428.1"/>
    <property type="molecule type" value="Genomic_DNA"/>
</dbReference>
<keyword evidence="2" id="KW-1185">Reference proteome</keyword>
<name>A0AA47KWP1_9CAUD</name>
<dbReference type="Pfam" id="PF10911">
    <property type="entry name" value="T7-like_Y65"/>
    <property type="match status" value="1"/>
</dbReference>
<evidence type="ECO:0000313" key="2">
    <source>
        <dbReference type="Proteomes" id="UP001178100"/>
    </source>
</evidence>
<reference evidence="1" key="1">
    <citation type="submission" date="2023-04" db="EMBL/GenBank/DDBJ databases">
        <authorList>
            <person name="Heama Maleini B."/>
            <person name="Fong T.Y."/>
            <person name="Loh M.J."/>
            <person name="Mutusamy P."/>
            <person name="Rajandas H."/>
            <person name="Parimanan S."/>
            <person name="Sivaprakasam S."/>
            <person name="Jaya Jothi S."/>
        </authorList>
    </citation>
    <scope>NUCLEOTIDE SEQUENCE</scope>
</reference>
<gene>
    <name evidence="1" type="ORF">NGBLDFOK_00019</name>
</gene>
<accession>A0AA47KWP1</accession>
<proteinExistence type="predicted"/>
<dbReference type="Proteomes" id="UP001178100">
    <property type="component" value="Segment"/>
</dbReference>
<organism evidence="1 2">
    <name type="scientific">Dickeya phage W2B</name>
    <dbReference type="NCBI Taxonomy" id="3049138"/>
    <lineage>
        <taxon>Viruses</taxon>
        <taxon>Duplodnaviria</taxon>
        <taxon>Heunggongvirae</taxon>
        <taxon>Uroviricota</taxon>
        <taxon>Caudoviricetes</taxon>
        <taxon>Autographivirales</taxon>
        <taxon>Autotranscriptaviridae</taxon>
        <taxon>Studiervirinae</taxon>
        <taxon>Ningirsuvirus</taxon>
        <taxon>Ningirsuvirus W2B</taxon>
    </lineage>
</organism>